<dbReference type="PANTHER" id="PTHR15837">
    <property type="entry name" value="RAN GUANINE NUCLEOTIDE RELEASE FACTOR"/>
    <property type="match status" value="1"/>
</dbReference>
<dbReference type="Gene3D" id="3.40.1000.10">
    <property type="entry name" value="Mog1/PsbP, alpha/beta/alpha sandwich"/>
    <property type="match status" value="1"/>
</dbReference>
<dbReference type="EMBL" id="AEYH02001728">
    <property type="protein sequence ID" value="KFG47640.1"/>
    <property type="molecule type" value="Genomic_DNA"/>
</dbReference>
<dbReference type="InterPro" id="IPR007681">
    <property type="entry name" value="Mog1"/>
</dbReference>
<accession>A0A086KTC2</accession>
<proteinExistence type="inferred from homology"/>
<dbReference type="VEuPathDB" id="ToxoDB:TGFOU_222040"/>
<sequence length="183" mass="20476">MADCQTRFRMVRVPLFGGAMACDLPDTFKDVSTIRQVPDNQEVFMDMSSERSVVIEIVEYQETVSDGDAARFFFCDLAKENGATEVQRTSSFIWKDEPQIPVSKQFVVIVTGGVQQLCQNGPKRIPVQLGIIRLPGHNAEILISLYGEPCDGEQDASKVENEDSVLFNRLIGTFVITNFSLFE</sequence>
<name>A0A086KTC2_TOXGO</name>
<dbReference type="OrthoDB" id="10255285at2759"/>
<dbReference type="GO" id="GO:0005634">
    <property type="term" value="C:nucleus"/>
    <property type="evidence" value="ECO:0007669"/>
    <property type="project" value="TreeGrafter"/>
</dbReference>
<dbReference type="GO" id="GO:0031267">
    <property type="term" value="F:small GTPase binding"/>
    <property type="evidence" value="ECO:0007669"/>
    <property type="project" value="TreeGrafter"/>
</dbReference>
<evidence type="ECO:0000256" key="1">
    <source>
        <dbReference type="ARBA" id="ARBA00010307"/>
    </source>
</evidence>
<evidence type="ECO:0000313" key="4">
    <source>
        <dbReference type="EMBL" id="KFG47640.1"/>
    </source>
</evidence>
<keyword evidence="2" id="KW-0813">Transport</keyword>
<keyword evidence="3" id="KW-0653">Protein transport</keyword>
<comment type="similarity">
    <text evidence="1">Belongs to the MOG1 family.</text>
</comment>
<gene>
    <name evidence="4" type="ORF">TGFOU_222040</name>
</gene>
<dbReference type="Pfam" id="PF04603">
    <property type="entry name" value="Mog1"/>
    <property type="match status" value="1"/>
</dbReference>
<evidence type="ECO:0000256" key="3">
    <source>
        <dbReference type="ARBA" id="ARBA00022927"/>
    </source>
</evidence>
<evidence type="ECO:0000256" key="2">
    <source>
        <dbReference type="ARBA" id="ARBA00022448"/>
    </source>
</evidence>
<dbReference type="AlphaFoldDB" id="A0A086KTC2"/>
<reference evidence="4 5" key="1">
    <citation type="submission" date="2014-07" db="EMBL/GenBank/DDBJ databases">
        <authorList>
            <person name="Sibley D."/>
            <person name="Venepally P."/>
            <person name="Karamycheva S."/>
            <person name="Hadjithomas M."/>
            <person name="Khan A."/>
            <person name="Brunk B."/>
            <person name="Roos D."/>
            <person name="Caler E."/>
            <person name="Lorenzi H."/>
        </authorList>
    </citation>
    <scope>NUCLEOTIDE SEQUENCE [LARGE SCALE GENOMIC DNA]</scope>
    <source>
        <strain evidence="4 5">FOU</strain>
    </source>
</reference>
<protein>
    <submittedName>
        <fullName evidence="4">Ran-interacting Mog1 protein</fullName>
    </submittedName>
</protein>
<dbReference type="Proteomes" id="UP000028838">
    <property type="component" value="Unassembled WGS sequence"/>
</dbReference>
<evidence type="ECO:0000313" key="5">
    <source>
        <dbReference type="Proteomes" id="UP000028838"/>
    </source>
</evidence>
<dbReference type="GO" id="GO:0005085">
    <property type="term" value="F:guanyl-nucleotide exchange factor activity"/>
    <property type="evidence" value="ECO:0007669"/>
    <property type="project" value="TreeGrafter"/>
</dbReference>
<organism evidence="4 5">
    <name type="scientific">Toxoplasma gondii FOU</name>
    <dbReference type="NCBI Taxonomy" id="943167"/>
    <lineage>
        <taxon>Eukaryota</taxon>
        <taxon>Sar</taxon>
        <taxon>Alveolata</taxon>
        <taxon>Apicomplexa</taxon>
        <taxon>Conoidasida</taxon>
        <taxon>Coccidia</taxon>
        <taxon>Eucoccidiorida</taxon>
        <taxon>Eimeriorina</taxon>
        <taxon>Sarcocystidae</taxon>
        <taxon>Toxoplasma</taxon>
    </lineage>
</organism>
<dbReference type="SUPFAM" id="SSF55724">
    <property type="entry name" value="Mog1p/PsbP-like"/>
    <property type="match status" value="1"/>
</dbReference>
<dbReference type="InterPro" id="IPR016123">
    <property type="entry name" value="Mog1/PsbP_a/b/a-sand"/>
</dbReference>
<dbReference type="PANTHER" id="PTHR15837:SF0">
    <property type="entry name" value="RAN GUANINE NUCLEOTIDE RELEASE FACTOR"/>
    <property type="match status" value="1"/>
</dbReference>
<comment type="caution">
    <text evidence="4">The sequence shown here is derived from an EMBL/GenBank/DDBJ whole genome shotgun (WGS) entry which is preliminary data.</text>
</comment>
<dbReference type="GO" id="GO:0006606">
    <property type="term" value="P:protein import into nucleus"/>
    <property type="evidence" value="ECO:0007669"/>
    <property type="project" value="TreeGrafter"/>
</dbReference>